<evidence type="ECO:0000313" key="2">
    <source>
        <dbReference type="Proteomes" id="UP001642540"/>
    </source>
</evidence>
<sequence length="186" mass="21217">MLPRLEVLGSRRNNSVDETHHNRNTIIYYICQRTWVSIENAVSIQKNLKSLINIRNIPAVNFHSLYHYCKGSGPNCPILSRSPFPLRFTFPSILLCSLKPSSKLILKLYISFDAIYFTPTENYFHPIFSKAESENKARKFIKILAPTLADPKITEEAASRKMRDFYNVEPSYVAVAINDDGACSVV</sequence>
<accession>A0ABP1RVS5</accession>
<organism evidence="1 2">
    <name type="scientific">Orchesella dallaii</name>
    <dbReference type="NCBI Taxonomy" id="48710"/>
    <lineage>
        <taxon>Eukaryota</taxon>
        <taxon>Metazoa</taxon>
        <taxon>Ecdysozoa</taxon>
        <taxon>Arthropoda</taxon>
        <taxon>Hexapoda</taxon>
        <taxon>Collembola</taxon>
        <taxon>Entomobryomorpha</taxon>
        <taxon>Entomobryoidea</taxon>
        <taxon>Orchesellidae</taxon>
        <taxon>Orchesellinae</taxon>
        <taxon>Orchesella</taxon>
    </lineage>
</organism>
<reference evidence="1 2" key="1">
    <citation type="submission" date="2024-08" db="EMBL/GenBank/DDBJ databases">
        <authorList>
            <person name="Cucini C."/>
            <person name="Frati F."/>
        </authorList>
    </citation>
    <scope>NUCLEOTIDE SEQUENCE [LARGE SCALE GENOMIC DNA]</scope>
</reference>
<gene>
    <name evidence="1" type="ORF">ODALV1_LOCUS26744</name>
</gene>
<keyword evidence="2" id="KW-1185">Reference proteome</keyword>
<protein>
    <submittedName>
        <fullName evidence="1">Uncharacterized protein</fullName>
    </submittedName>
</protein>
<evidence type="ECO:0000313" key="1">
    <source>
        <dbReference type="EMBL" id="CAL8137052.1"/>
    </source>
</evidence>
<dbReference type="EMBL" id="CAXLJM020000113">
    <property type="protein sequence ID" value="CAL8137052.1"/>
    <property type="molecule type" value="Genomic_DNA"/>
</dbReference>
<name>A0ABP1RVS5_9HEXA</name>
<comment type="caution">
    <text evidence="1">The sequence shown here is derived from an EMBL/GenBank/DDBJ whole genome shotgun (WGS) entry which is preliminary data.</text>
</comment>
<proteinExistence type="predicted"/>
<dbReference type="Proteomes" id="UP001642540">
    <property type="component" value="Unassembled WGS sequence"/>
</dbReference>